<proteinExistence type="predicted"/>
<name>A0A399E8T1_9DEIN</name>
<dbReference type="AlphaFoldDB" id="A0A399E8T1"/>
<gene>
    <name evidence="1" type="ORF">Mterra_03363</name>
</gene>
<protein>
    <recommendedName>
        <fullName evidence="3">Phosphatase</fullName>
    </recommendedName>
</protein>
<dbReference type="EMBL" id="QXDL01000202">
    <property type="protein sequence ID" value="RIH81144.1"/>
    <property type="molecule type" value="Genomic_DNA"/>
</dbReference>
<organism evidence="1 2">
    <name type="scientific">Calidithermus terrae</name>
    <dbReference type="NCBI Taxonomy" id="1408545"/>
    <lineage>
        <taxon>Bacteria</taxon>
        <taxon>Thermotogati</taxon>
        <taxon>Deinococcota</taxon>
        <taxon>Deinococci</taxon>
        <taxon>Thermales</taxon>
        <taxon>Thermaceae</taxon>
        <taxon>Calidithermus</taxon>
    </lineage>
</organism>
<dbReference type="RefSeq" id="WP_119316278.1">
    <property type="nucleotide sequence ID" value="NZ_QXDL01000202.1"/>
</dbReference>
<dbReference type="PANTHER" id="PTHR35399">
    <property type="entry name" value="SLR8030 PROTEIN"/>
    <property type="match status" value="1"/>
</dbReference>
<reference evidence="1 2" key="1">
    <citation type="submission" date="2018-08" db="EMBL/GenBank/DDBJ databases">
        <title>Meiothermus terrae DSM 26712 genome sequencing project.</title>
        <authorList>
            <person name="Da Costa M.S."/>
            <person name="Albuquerque L."/>
            <person name="Raposo P."/>
            <person name="Froufe H.J.C."/>
            <person name="Barroso C.S."/>
            <person name="Egas C."/>
        </authorList>
    </citation>
    <scope>NUCLEOTIDE SEQUENCE [LARGE SCALE GENOMIC DNA]</scope>
    <source>
        <strain evidence="1 2">DSM 26712</strain>
    </source>
</reference>
<evidence type="ECO:0000313" key="2">
    <source>
        <dbReference type="Proteomes" id="UP000265715"/>
    </source>
</evidence>
<dbReference type="OrthoDB" id="9801383at2"/>
<accession>A0A399E8T1</accession>
<dbReference type="PANTHER" id="PTHR35399:SF2">
    <property type="entry name" value="DUF839 DOMAIN-CONTAINING PROTEIN"/>
    <property type="match status" value="1"/>
</dbReference>
<dbReference type="SUPFAM" id="SSF63829">
    <property type="entry name" value="Calcium-dependent phosphotriesterase"/>
    <property type="match status" value="1"/>
</dbReference>
<dbReference type="Proteomes" id="UP000265715">
    <property type="component" value="Unassembled WGS sequence"/>
</dbReference>
<evidence type="ECO:0008006" key="3">
    <source>
        <dbReference type="Google" id="ProtNLM"/>
    </source>
</evidence>
<comment type="caution">
    <text evidence="1">The sequence shown here is derived from an EMBL/GenBank/DDBJ whole genome shotgun (WGS) entry which is preliminary data.</text>
</comment>
<keyword evidence="2" id="KW-1185">Reference proteome</keyword>
<dbReference type="InterPro" id="IPR006311">
    <property type="entry name" value="TAT_signal"/>
</dbReference>
<dbReference type="InterPro" id="IPR008557">
    <property type="entry name" value="PhoX"/>
</dbReference>
<evidence type="ECO:0000313" key="1">
    <source>
        <dbReference type="EMBL" id="RIH81144.1"/>
    </source>
</evidence>
<dbReference type="Pfam" id="PF05787">
    <property type="entry name" value="PhoX"/>
    <property type="match status" value="1"/>
</dbReference>
<sequence>MIQLEPDAQEFHQAPRGNRSPATCRWKCGDACAQPVPNPSENAYLRGVIEEALTRRGFLSASAAGLFVLSGLGSLARAQAPGGIGLKAIGLSTEDRLVLAEGYSAGVVIRWGDPIARGARRFDLANWSARDQEAAFGYNCDYISYLPLPYGSSRSSRALLWANHEYTNPELMFPGYTPGKPTKEQVDVELAAHGGSVVEVIRNADGSVEYLPVSQFNRRVTALTPMELTGPAAGHPWLQTKADPTGRRVLGMLNNCAGGTTPWGTVLSAEENFNQYFAFNDGVGNETVKKIHARYGLPAKESGRRWEAFYERFDLTKEPNEPFRHGWVVEIDPYDPTFTPKKRTALGRFKHEGAETSLAADGRVVAYMGDDERFDYMYKFVSKGRFNPSDRQANLSLLDEGTLYVARLNPDGSGEWLPLVFGNGPLTAANGFASQAEVLINTRGAADLLGATKMDRPEDLERSPVTGMVYAVMTNNSRRTAAQVDKANPRPDNKDGHIIEIMEEGNDAGATRFRWALFLVCGDPKDPSTFFAGFDKAKVSPIATPDNLTFDRAGNLWVATDGMDGSNLKSNDGIFAVPTQGPERGWVRQFLSAPKGAEVCGPVFTADNRTLFAGIQHPGEGGTVEKPVSLWPDGAGVARPSVVAIRKDDGGVIGG</sequence>
<dbReference type="PROSITE" id="PS51318">
    <property type="entry name" value="TAT"/>
    <property type="match status" value="1"/>
</dbReference>